<keyword evidence="4" id="KW-1185">Reference proteome</keyword>
<evidence type="ECO:0000313" key="4">
    <source>
        <dbReference type="Proteomes" id="UP000335636"/>
    </source>
</evidence>
<sequence>MHSRTPKAHHHSRRTPPDTHHQAHGGAARARALARARPALPRTSCEAVARVRTRARRAVAGQDVLAELRDSLAAHRPSGHTRRTRDAGRRAGPAPRGPPPPGPDRGARRPCQKAGRSPVEDYKSQKAARPPVEDHKSQKAARPGTEERPRAGAAGRGSPGAARSRQGSLSAGGRCFG</sequence>
<evidence type="ECO:0000256" key="1">
    <source>
        <dbReference type="SAM" id="MobiDB-lite"/>
    </source>
</evidence>
<dbReference type="EMBL" id="WJEC01008357">
    <property type="protein sequence ID" value="KAF7462617.1"/>
    <property type="molecule type" value="Genomic_DNA"/>
</dbReference>
<dbReference type="AlphaFoldDB" id="A0A5E4CJX5"/>
<evidence type="ECO:0000313" key="2">
    <source>
        <dbReference type="EMBL" id="KAF7462617.1"/>
    </source>
</evidence>
<name>A0A5E4CJX5_MARMO</name>
<feature type="compositionally biased region" description="Basic residues" evidence="1">
    <location>
        <begin position="1"/>
        <end position="14"/>
    </location>
</feature>
<proteinExistence type="predicted"/>
<dbReference type="EMBL" id="CABDUW010001497">
    <property type="protein sequence ID" value="VTJ82088.1"/>
    <property type="molecule type" value="Genomic_DNA"/>
</dbReference>
<protein>
    <submittedName>
        <fullName evidence="3">Uncharacterized protein</fullName>
    </submittedName>
</protein>
<dbReference type="Proteomes" id="UP000662637">
    <property type="component" value="Unassembled WGS sequence"/>
</dbReference>
<dbReference type="Proteomes" id="UP000335636">
    <property type="component" value="Unassembled WGS sequence"/>
</dbReference>
<accession>A0A5E4CJX5</accession>
<organism evidence="3 4">
    <name type="scientific">Marmota monax</name>
    <name type="common">Woodchuck</name>
    <dbReference type="NCBI Taxonomy" id="9995"/>
    <lineage>
        <taxon>Eukaryota</taxon>
        <taxon>Metazoa</taxon>
        <taxon>Chordata</taxon>
        <taxon>Craniata</taxon>
        <taxon>Vertebrata</taxon>
        <taxon>Euteleostomi</taxon>
        <taxon>Mammalia</taxon>
        <taxon>Eutheria</taxon>
        <taxon>Euarchontoglires</taxon>
        <taxon>Glires</taxon>
        <taxon>Rodentia</taxon>
        <taxon>Sciuromorpha</taxon>
        <taxon>Sciuridae</taxon>
        <taxon>Xerinae</taxon>
        <taxon>Marmotini</taxon>
        <taxon>Marmota</taxon>
    </lineage>
</organism>
<feature type="compositionally biased region" description="Low complexity" evidence="1">
    <location>
        <begin position="159"/>
        <end position="168"/>
    </location>
</feature>
<reference evidence="2" key="2">
    <citation type="submission" date="2020-08" db="EMBL/GenBank/DDBJ databases">
        <authorList>
            <person name="Shumante A."/>
            <person name="Zimin A.V."/>
            <person name="Puiu D."/>
            <person name="Salzberg S.L."/>
        </authorList>
    </citation>
    <scope>NUCLEOTIDE SEQUENCE</scope>
    <source>
        <strain evidence="2">WC2-LM</strain>
        <tissue evidence="2">Liver</tissue>
    </source>
</reference>
<gene>
    <name evidence="2" type="ORF">GHT09_012036</name>
    <name evidence="3" type="ORF">MONAX_5E026283</name>
</gene>
<reference evidence="3 4" key="1">
    <citation type="submission" date="2019-04" db="EMBL/GenBank/DDBJ databases">
        <authorList>
            <person name="Alioto T."/>
            <person name="Alioto T."/>
        </authorList>
    </citation>
    <scope>NUCLEOTIDE SEQUENCE [LARGE SCALE GENOMIC DNA]</scope>
</reference>
<feature type="compositionally biased region" description="Low complexity" evidence="1">
    <location>
        <begin position="27"/>
        <end position="44"/>
    </location>
</feature>
<feature type="region of interest" description="Disordered" evidence="1">
    <location>
        <begin position="70"/>
        <end position="177"/>
    </location>
</feature>
<evidence type="ECO:0000313" key="3">
    <source>
        <dbReference type="EMBL" id="VTJ82088.1"/>
    </source>
</evidence>
<feature type="region of interest" description="Disordered" evidence="1">
    <location>
        <begin position="1"/>
        <end position="44"/>
    </location>
</feature>